<accession>A0A0H2KPG3</accession>
<gene>
    <name evidence="3" type="ORF">FB00_08845</name>
</gene>
<evidence type="ECO:0000313" key="3">
    <source>
        <dbReference type="EMBL" id="KLN35023.1"/>
    </source>
</evidence>
<dbReference type="Proteomes" id="UP000035265">
    <property type="component" value="Unassembled WGS sequence"/>
</dbReference>
<feature type="region of interest" description="Disordered" evidence="1">
    <location>
        <begin position="1"/>
        <end position="26"/>
    </location>
</feature>
<dbReference type="STRING" id="264251.FB00_08845"/>
<dbReference type="RefSeq" id="WP_047232518.1">
    <property type="nucleotide sequence ID" value="NZ_JNBQ01000007.1"/>
</dbReference>
<organism evidence="3 4">
    <name type="scientific">Cellulosimicrobium funkei</name>
    <dbReference type="NCBI Taxonomy" id="264251"/>
    <lineage>
        <taxon>Bacteria</taxon>
        <taxon>Bacillati</taxon>
        <taxon>Actinomycetota</taxon>
        <taxon>Actinomycetes</taxon>
        <taxon>Micrococcales</taxon>
        <taxon>Promicromonosporaceae</taxon>
        <taxon>Cellulosimicrobium</taxon>
    </lineage>
</organism>
<dbReference type="PATRIC" id="fig|264251.5.peg.1797"/>
<protein>
    <recommendedName>
        <fullName evidence="5">DoxX family protein</fullName>
    </recommendedName>
</protein>
<feature type="transmembrane region" description="Helical" evidence="2">
    <location>
        <begin position="111"/>
        <end position="144"/>
    </location>
</feature>
<evidence type="ECO:0000313" key="4">
    <source>
        <dbReference type="Proteomes" id="UP000035265"/>
    </source>
</evidence>
<comment type="caution">
    <text evidence="3">The sequence shown here is derived from an EMBL/GenBank/DDBJ whole genome shotgun (WGS) entry which is preliminary data.</text>
</comment>
<proteinExistence type="predicted"/>
<evidence type="ECO:0000256" key="2">
    <source>
        <dbReference type="SAM" id="Phobius"/>
    </source>
</evidence>
<keyword evidence="4" id="KW-1185">Reference proteome</keyword>
<sequence>MSTSTTRTTSPPDASSGAAPGATAPAAPGLVAQDAVVTRSSARHALALARLGGAVVFLWPFADKLVGLGYATPRERAWLAGAAPAQGYLEHGVQGPLAGTFTAMAGPVTDWLFMLGLLGVGLALLLGIGLRVAAVSGALLFGMLWLSQWPFTPGSNNPVVDQHVLVVLLLVVLATTLAGDTWGLGRRWAALPLVRRAPWLR</sequence>
<dbReference type="EMBL" id="JNBQ01000007">
    <property type="protein sequence ID" value="KLN35023.1"/>
    <property type="molecule type" value="Genomic_DNA"/>
</dbReference>
<keyword evidence="2" id="KW-0472">Membrane</keyword>
<feature type="transmembrane region" description="Helical" evidence="2">
    <location>
        <begin position="164"/>
        <end position="185"/>
    </location>
</feature>
<dbReference type="AlphaFoldDB" id="A0A0H2KPG3"/>
<reference evidence="3 4" key="1">
    <citation type="submission" date="2014-05" db="EMBL/GenBank/DDBJ databases">
        <title>Cellulosimicrobium funkei U11 genome.</title>
        <authorList>
            <person name="Hu C."/>
            <person name="Gong Y."/>
            <person name="Wan W."/>
            <person name="Jiang M."/>
        </authorList>
    </citation>
    <scope>NUCLEOTIDE SEQUENCE [LARGE SCALE GENOMIC DNA]</scope>
    <source>
        <strain evidence="3 4">U11</strain>
    </source>
</reference>
<evidence type="ECO:0000256" key="1">
    <source>
        <dbReference type="SAM" id="MobiDB-lite"/>
    </source>
</evidence>
<keyword evidence="2" id="KW-0812">Transmembrane</keyword>
<evidence type="ECO:0008006" key="5">
    <source>
        <dbReference type="Google" id="ProtNLM"/>
    </source>
</evidence>
<name>A0A0H2KPG3_9MICO</name>
<keyword evidence="2" id="KW-1133">Transmembrane helix</keyword>